<evidence type="ECO:0000313" key="3">
    <source>
        <dbReference type="EMBL" id="PIO32904.1"/>
    </source>
</evidence>
<organism evidence="3 4">
    <name type="scientific">Aquarana catesbeiana</name>
    <name type="common">American bullfrog</name>
    <name type="synonym">Rana catesbeiana</name>
    <dbReference type="NCBI Taxonomy" id="8400"/>
    <lineage>
        <taxon>Eukaryota</taxon>
        <taxon>Metazoa</taxon>
        <taxon>Chordata</taxon>
        <taxon>Craniata</taxon>
        <taxon>Vertebrata</taxon>
        <taxon>Euteleostomi</taxon>
        <taxon>Amphibia</taxon>
        <taxon>Batrachia</taxon>
        <taxon>Anura</taxon>
        <taxon>Neobatrachia</taxon>
        <taxon>Ranoidea</taxon>
        <taxon>Ranidae</taxon>
        <taxon>Aquarana</taxon>
    </lineage>
</organism>
<feature type="chain" id="PRO_5013795844" evidence="2">
    <location>
        <begin position="19"/>
        <end position="149"/>
    </location>
</feature>
<feature type="signal peptide" evidence="2">
    <location>
        <begin position="1"/>
        <end position="18"/>
    </location>
</feature>
<name>A0A2G9RYI7_AQUCT</name>
<feature type="region of interest" description="Disordered" evidence="1">
    <location>
        <begin position="19"/>
        <end position="69"/>
    </location>
</feature>
<proteinExistence type="predicted"/>
<dbReference type="EMBL" id="KV929794">
    <property type="protein sequence ID" value="PIO32904.1"/>
    <property type="molecule type" value="Genomic_DNA"/>
</dbReference>
<evidence type="ECO:0000256" key="2">
    <source>
        <dbReference type="SAM" id="SignalP"/>
    </source>
</evidence>
<dbReference type="AlphaFoldDB" id="A0A2G9RYI7"/>
<feature type="compositionally biased region" description="Polar residues" evidence="1">
    <location>
        <begin position="31"/>
        <end position="49"/>
    </location>
</feature>
<gene>
    <name evidence="3" type="ORF">AB205_0012470</name>
</gene>
<sequence length="149" mass="16495">MFIMLIAFFSFILKKKHPQGLSQIGPPPDSNVHQNFQPGSVNTGEQRNTLPPVPDRKKKPSFFRNPGVHEPDLSLYDNLSCNADSASIGKTNELPPDLTHNRLSPEANVYQGLQLPPSPIPGRKTPPPIPERKKKPSLNHTGMLTLFSV</sequence>
<feature type="compositionally biased region" description="Polar residues" evidence="1">
    <location>
        <begin position="138"/>
        <end position="149"/>
    </location>
</feature>
<evidence type="ECO:0000313" key="4">
    <source>
        <dbReference type="Proteomes" id="UP000228934"/>
    </source>
</evidence>
<accession>A0A2G9RYI7</accession>
<protein>
    <submittedName>
        <fullName evidence="3">Uncharacterized protein</fullName>
    </submittedName>
</protein>
<keyword evidence="2" id="KW-0732">Signal</keyword>
<evidence type="ECO:0000256" key="1">
    <source>
        <dbReference type="SAM" id="MobiDB-lite"/>
    </source>
</evidence>
<reference evidence="4" key="1">
    <citation type="journal article" date="2017" name="Nat. Commun.">
        <title>The North American bullfrog draft genome provides insight into hormonal regulation of long noncoding RNA.</title>
        <authorList>
            <person name="Hammond S.A."/>
            <person name="Warren R.L."/>
            <person name="Vandervalk B.P."/>
            <person name="Kucuk E."/>
            <person name="Khan H."/>
            <person name="Gibb E.A."/>
            <person name="Pandoh P."/>
            <person name="Kirk H."/>
            <person name="Zhao Y."/>
            <person name="Jones M."/>
            <person name="Mungall A.J."/>
            <person name="Coope R."/>
            <person name="Pleasance S."/>
            <person name="Moore R.A."/>
            <person name="Holt R.A."/>
            <person name="Round J.M."/>
            <person name="Ohora S."/>
            <person name="Walle B.V."/>
            <person name="Veldhoen N."/>
            <person name="Helbing C.C."/>
            <person name="Birol I."/>
        </authorList>
    </citation>
    <scope>NUCLEOTIDE SEQUENCE [LARGE SCALE GENOMIC DNA]</scope>
</reference>
<feature type="compositionally biased region" description="Pro residues" evidence="1">
    <location>
        <begin position="116"/>
        <end position="129"/>
    </location>
</feature>
<feature type="region of interest" description="Disordered" evidence="1">
    <location>
        <begin position="111"/>
        <end position="149"/>
    </location>
</feature>
<keyword evidence="4" id="KW-1185">Reference proteome</keyword>
<dbReference type="Proteomes" id="UP000228934">
    <property type="component" value="Unassembled WGS sequence"/>
</dbReference>